<dbReference type="CDD" id="cd20301">
    <property type="entry name" value="cupin_ChrR"/>
    <property type="match status" value="1"/>
</dbReference>
<dbReference type="Gene3D" id="2.60.120.10">
    <property type="entry name" value="Jelly Rolls"/>
    <property type="match status" value="1"/>
</dbReference>
<gene>
    <name evidence="2" type="ORF">FR932_03445</name>
</gene>
<evidence type="ECO:0000313" key="2">
    <source>
        <dbReference type="EMBL" id="QFI36949.1"/>
    </source>
</evidence>
<keyword evidence="3" id="KW-1185">Reference proteome</keyword>
<protein>
    <submittedName>
        <fullName evidence="2">Transcriptional regulator</fullName>
    </submittedName>
</protein>
<dbReference type="InterPro" id="IPR014710">
    <property type="entry name" value="RmlC-like_jellyroll"/>
</dbReference>
<dbReference type="Gene3D" id="1.10.10.1320">
    <property type="entry name" value="Anti-sigma factor, zinc-finger domain"/>
    <property type="match status" value="1"/>
</dbReference>
<dbReference type="KEGG" id="mmaa:FR932_03445"/>
<feature type="domain" description="ChrR-like cupin" evidence="1">
    <location>
        <begin position="137"/>
        <end position="201"/>
    </location>
</feature>
<evidence type="ECO:0000259" key="1">
    <source>
        <dbReference type="Pfam" id="PF12973"/>
    </source>
</evidence>
<dbReference type="NCBIfam" id="TIGR02451">
    <property type="entry name" value="anti_sig_ChrR"/>
    <property type="match status" value="1"/>
</dbReference>
<dbReference type="InterPro" id="IPR011051">
    <property type="entry name" value="RmlC_Cupin_sf"/>
</dbReference>
<dbReference type="InterPro" id="IPR041916">
    <property type="entry name" value="Anti_sigma_zinc_sf"/>
</dbReference>
<dbReference type="InterPro" id="IPR012807">
    <property type="entry name" value="Anti-sigma_ChrR"/>
</dbReference>
<evidence type="ECO:0000313" key="3">
    <source>
        <dbReference type="Proteomes" id="UP000327424"/>
    </source>
</evidence>
<proteinExistence type="predicted"/>
<accession>A0A5J6WG52</accession>
<name>A0A5J6WG52_MORMI</name>
<sequence length="225" mass="24922">MIKYHPSHELLDTFVTGQLPASFSAAIAMHVELCDTCRNKVAQLESKHANNTFNTPVHDECALTADMLFNDWEMDSLINAITDDSESIDIAVTMPQSISFNNTEYQLPRALQHIALGKQLSVGKLTRSRLELNEGDIHTSLLHIQAGGLIPNHTHKGSELTLLLEGSFEDEMGTYNKGDFILLDSAHTHSPMTKHGCLCYTVVDSPLRFTEGVAKILNPLGNFIY</sequence>
<organism evidence="2 3">
    <name type="scientific">Moritella marina ATCC 15381</name>
    <dbReference type="NCBI Taxonomy" id="1202962"/>
    <lineage>
        <taxon>Bacteria</taxon>
        <taxon>Pseudomonadati</taxon>
        <taxon>Pseudomonadota</taxon>
        <taxon>Gammaproteobacteria</taxon>
        <taxon>Alteromonadales</taxon>
        <taxon>Moritellaceae</taxon>
        <taxon>Moritella</taxon>
    </lineage>
</organism>
<dbReference type="OrthoDB" id="2988517at2"/>
<dbReference type="AlphaFoldDB" id="A0A5J6WG52"/>
<reference evidence="2 3" key="1">
    <citation type="submission" date="2019-09" db="EMBL/GenBank/DDBJ databases">
        <title>Hybrid Assembly of the complete Genome of the Deep-Sea Bacterium Moritella marina from long Nanopore and Illumina reads.</title>
        <authorList>
            <person name="Magin S."/>
            <person name="Georgoulis A."/>
            <person name="Papadimitriou K."/>
            <person name="Iliakis G."/>
            <person name="Vorgias C.E."/>
        </authorList>
    </citation>
    <scope>NUCLEOTIDE SEQUENCE [LARGE SCALE GENOMIC DNA]</scope>
    <source>
        <strain evidence="2 3">MP-1</strain>
    </source>
</reference>
<dbReference type="SUPFAM" id="SSF51182">
    <property type="entry name" value="RmlC-like cupins"/>
    <property type="match status" value="1"/>
</dbReference>
<dbReference type="Proteomes" id="UP000327424">
    <property type="component" value="Chromosome"/>
</dbReference>
<dbReference type="Pfam" id="PF12973">
    <property type="entry name" value="Cupin_7"/>
    <property type="match status" value="1"/>
</dbReference>
<dbReference type="EMBL" id="CP044399">
    <property type="protein sequence ID" value="QFI36949.1"/>
    <property type="molecule type" value="Genomic_DNA"/>
</dbReference>
<dbReference type="InterPro" id="IPR025979">
    <property type="entry name" value="ChrR-like_cupin_dom"/>
</dbReference>
<dbReference type="RefSeq" id="WP_019441004.1">
    <property type="nucleotide sequence ID" value="NZ_ALOE01000012.1"/>
</dbReference>